<proteinExistence type="predicted"/>
<dbReference type="AlphaFoldDB" id="A0A0K2V6Z6"/>
<accession>A0A0K2V6Z6</accession>
<evidence type="ECO:0000256" key="2">
    <source>
        <dbReference type="SAM" id="SignalP"/>
    </source>
</evidence>
<evidence type="ECO:0000256" key="1">
    <source>
        <dbReference type="SAM" id="MobiDB-lite"/>
    </source>
</evidence>
<feature type="compositionally biased region" description="Basic and acidic residues" evidence="1">
    <location>
        <begin position="165"/>
        <end position="188"/>
    </location>
</feature>
<name>A0A0K2V6Z6_LEPSM</name>
<feature type="chain" id="PRO_5005489299" evidence="2">
    <location>
        <begin position="21"/>
        <end position="310"/>
    </location>
</feature>
<keyword evidence="2" id="KW-0732">Signal</keyword>
<organism evidence="3">
    <name type="scientific">Lepeophtheirus salmonis</name>
    <name type="common">Salmon louse</name>
    <name type="synonym">Caligus salmonis</name>
    <dbReference type="NCBI Taxonomy" id="72036"/>
    <lineage>
        <taxon>Eukaryota</taxon>
        <taxon>Metazoa</taxon>
        <taxon>Ecdysozoa</taxon>
        <taxon>Arthropoda</taxon>
        <taxon>Crustacea</taxon>
        <taxon>Multicrustacea</taxon>
        <taxon>Hexanauplia</taxon>
        <taxon>Copepoda</taxon>
        <taxon>Siphonostomatoida</taxon>
        <taxon>Caligidae</taxon>
        <taxon>Lepeophtheirus</taxon>
    </lineage>
</organism>
<reference evidence="3" key="1">
    <citation type="submission" date="2014-05" db="EMBL/GenBank/DDBJ databases">
        <authorList>
            <person name="Chronopoulou M."/>
        </authorList>
    </citation>
    <scope>NUCLEOTIDE SEQUENCE</scope>
    <source>
        <tissue evidence="3">Whole organism</tissue>
    </source>
</reference>
<feature type="signal peptide" evidence="2">
    <location>
        <begin position="1"/>
        <end position="20"/>
    </location>
</feature>
<protein>
    <submittedName>
        <fullName evidence="3">Uncharacterized protein</fullName>
    </submittedName>
</protein>
<feature type="region of interest" description="Disordered" evidence="1">
    <location>
        <begin position="88"/>
        <end position="113"/>
    </location>
</feature>
<evidence type="ECO:0000313" key="3">
    <source>
        <dbReference type="EMBL" id="CDW46100.1"/>
    </source>
</evidence>
<sequence>MIVLILVIHVLLPKLSMVRSNGEEYDDGFYHELVDKYFEEKNDTLSPGYDTLFDYNSLKNREGQSNIDTANSEDEKELEYSEEEYEYYESGSEEDSSDHHIQMSEEISDETEEYYVDEEDGLGVEDMTSSESDELCKGVDKCGQNKKSKDTSDEAKSNECGITKKCGEDSENDSKESKSGECSKKSDCKPVTTGPLAKSIKLKTIDRSIKTDFDGKMDKKREKSANYQPIDGHYIERNATISPFLFYNTSHVHEAFNSLQKHKKIIKKLLRHIDKKIDTYMNSNDKYYSPNRTHYKEHTGSAKYLLFNMY</sequence>
<feature type="compositionally biased region" description="Basic and acidic residues" evidence="1">
    <location>
        <begin position="147"/>
        <end position="157"/>
    </location>
</feature>
<dbReference type="EMBL" id="HACA01028739">
    <property type="protein sequence ID" value="CDW46100.1"/>
    <property type="molecule type" value="Transcribed_RNA"/>
</dbReference>
<feature type="region of interest" description="Disordered" evidence="1">
    <location>
        <begin position="125"/>
        <end position="190"/>
    </location>
</feature>